<dbReference type="AlphaFoldDB" id="A0AAE9WC56"/>
<keyword evidence="1" id="KW-0472">Membrane</keyword>
<feature type="transmembrane region" description="Helical" evidence="1">
    <location>
        <begin position="12"/>
        <end position="30"/>
    </location>
</feature>
<protein>
    <submittedName>
        <fullName evidence="5">Cell polarity factor Rax2</fullName>
    </submittedName>
</protein>
<evidence type="ECO:0000313" key="5">
    <source>
        <dbReference type="EMBL" id="WBW71963.1"/>
    </source>
</evidence>
<keyword evidence="1" id="KW-0812">Transmembrane</keyword>
<organism evidence="5 6">
    <name type="scientific">Schizosaccharomyces osmophilus</name>
    <dbReference type="NCBI Taxonomy" id="2545709"/>
    <lineage>
        <taxon>Eukaryota</taxon>
        <taxon>Fungi</taxon>
        <taxon>Dikarya</taxon>
        <taxon>Ascomycota</taxon>
        <taxon>Taphrinomycotina</taxon>
        <taxon>Schizosaccharomycetes</taxon>
        <taxon>Schizosaccharomycetales</taxon>
        <taxon>Schizosaccharomycetaceae</taxon>
        <taxon>Schizosaccharomyces</taxon>
    </lineage>
</organism>
<accession>A0AAE9WC56</accession>
<dbReference type="Proteomes" id="UP001212411">
    <property type="component" value="Chromosome 1"/>
</dbReference>
<dbReference type="Pfam" id="PF20843">
    <property type="entry name" value="Rax2_3"/>
    <property type="match status" value="1"/>
</dbReference>
<evidence type="ECO:0000259" key="4">
    <source>
        <dbReference type="Pfam" id="PF20843"/>
    </source>
</evidence>
<proteinExistence type="predicted"/>
<dbReference type="PANTHER" id="PTHR31778">
    <property type="entry name" value="BUD SITE SELECTION PROTEIN RAX2"/>
    <property type="match status" value="1"/>
</dbReference>
<dbReference type="GO" id="GO:1902929">
    <property type="term" value="C:plasma membrane of growing cell tip"/>
    <property type="evidence" value="ECO:0007669"/>
    <property type="project" value="TreeGrafter"/>
</dbReference>
<feature type="domain" description="Rax2-like third" evidence="4">
    <location>
        <begin position="362"/>
        <end position="496"/>
    </location>
</feature>
<dbReference type="Pfam" id="PF12768">
    <property type="entry name" value="Rax2"/>
    <property type="match status" value="1"/>
</dbReference>
<feature type="domain" description="Rax2-like C-terminal" evidence="2">
    <location>
        <begin position="836"/>
        <end position="1083"/>
    </location>
</feature>
<evidence type="ECO:0000256" key="1">
    <source>
        <dbReference type="SAM" id="Phobius"/>
    </source>
</evidence>
<evidence type="ECO:0000259" key="3">
    <source>
        <dbReference type="Pfam" id="PF20842"/>
    </source>
</evidence>
<dbReference type="InterPro" id="IPR024982">
    <property type="entry name" value="Rax2-like_C"/>
</dbReference>
<evidence type="ECO:0000259" key="2">
    <source>
        <dbReference type="Pfam" id="PF12768"/>
    </source>
</evidence>
<dbReference type="PANTHER" id="PTHR31778:SF2">
    <property type="entry name" value="BUD SITE SELECTION PROTEIN RAX2"/>
    <property type="match status" value="1"/>
</dbReference>
<dbReference type="KEGG" id="som:SOMG_02376"/>
<keyword evidence="1" id="KW-1133">Transmembrane helix</keyword>
<dbReference type="GeneID" id="80875857"/>
<sequence length="1152" mass="128793">MGIVRLRSQLRIYITSLIVFTFFNCVFPVLSSDVSFLGPFAGFNYLSQPIISSNASSQLYKQYKNGSWTPMSLPLPSLNDFCFTTIPNSNKTYLPIFDRWESSLTVHELFSNTSYELLSHNNPSISSHLHSIFCDDYSPFLYGLANASNPSSNITRLYRWNLTDPLPAAEYMYSFEDHVSSVSPIANNKVSVQGDFTHGTPFIPTKDVQIAKLGFRSFAQLSKNSHSTSLMDMSCLSNTSLYIWDISDSNSVCLNAWTLYQTDLYSVRIYTDKSVASSATSFHLTDPFNESVLTLTYKATEKSGFEVCTLNCPLNSSEGYQDFYFPKGWTSWQVNVHLFNEAPAADSVAVQGIQFFQKNAISYFEDSFNQNACHFPGYNSLSNHTGSWTLSPKNASMPYWTSSVSTENVSAVFKPNITYSTNASLDLMIPGCRYDNTCWRRHDAVVKVYYAADTSPSKRVISQHYLDDQYVTVYSGFLQGSSSSFRPYVEILPFENHSLVAHSLRCQENIWEDNKNGFAILSFSSSNNSMKPDSSFSTFEDISSKSVNAVRICTLGVCLGGDFDSKYGRNLLYMNSSEAPMSFPGRGMDGSVTDIFDYKGITYVSGLFQSLNDQSQALNHVAMFNNGVWESLGFGTNGAVEQIRTITLFVLEQPATYISFRGNFTAVYNKDNVAIPVDGYALWDPSLQSWLSNSDLSTYFSGTIQSIGFNNDSAIALGKVRVLADYPTDNVMYFATSKAVNSFVPEYLRYIPSDLQLQSIADYFQNNSMVVLATVNRSIHDNPNSNIYLLNKTGVSFPKRILKLKETVSKVTSIADELYISIGDTKDPYLENGNYFVYNTTANAFANATSFTKLRGKVDTILPSYNTQHSLALFGGNISTIDNNCQGLCHFNIIQKTWQQVHYNYSHGIVHSMVYMGADYTKVLVGGDFSFANGRREYLMIYDTESCNLFPFSGNVSVTSPVHCAANYPNNAIFNTSSFLFYGYNTQSNDPYLIRLEGSERKDISKGLLLRQSKIKSLDILDANVFPDIPVNGFVTVASGLLTLQDQTRVSSAYFFNNTWFPLLTAVDGNGNVRCIHDVVVLNSTSRAIRKVHPPGSDKSVRSTRHVVIISMCLSMAVMFFMMFTASLYEAFFCFLHPHSVAVGDYIQLEDS</sequence>
<name>A0AAE9WC56_9SCHI</name>
<feature type="transmembrane region" description="Helical" evidence="1">
    <location>
        <begin position="1107"/>
        <end position="1129"/>
    </location>
</feature>
<dbReference type="InterPro" id="IPR048265">
    <property type="entry name" value="Rax2-like_third"/>
</dbReference>
<evidence type="ECO:0000313" key="6">
    <source>
        <dbReference type="Proteomes" id="UP001212411"/>
    </source>
</evidence>
<gene>
    <name evidence="5" type="primary">rax2</name>
    <name evidence="5" type="ORF">SOMG_02376</name>
</gene>
<dbReference type="Pfam" id="PF20842">
    <property type="entry name" value="Rax2_2"/>
    <property type="match status" value="1"/>
</dbReference>
<dbReference type="EMBL" id="CP115611">
    <property type="protein sequence ID" value="WBW71963.1"/>
    <property type="molecule type" value="Genomic_DNA"/>
</dbReference>
<reference evidence="5 6" key="1">
    <citation type="journal article" date="2023" name="G3 (Bethesda)">
        <title>A high-quality reference genome for the fission yeast Schizosaccharomyces osmophilus.</title>
        <authorList>
            <person name="Jia G.S."/>
            <person name="Zhang W.C."/>
            <person name="Liang Y."/>
            <person name="Liu X.H."/>
            <person name="Rhind N."/>
            <person name="Pidoux A."/>
            <person name="Brysch-Herzberg M."/>
            <person name="Du L.L."/>
        </authorList>
    </citation>
    <scope>NUCLEOTIDE SEQUENCE [LARGE SCALE GENOMIC DNA]</scope>
    <source>
        <strain evidence="5 6">CBS 15793</strain>
    </source>
</reference>
<keyword evidence="6" id="KW-1185">Reference proteome</keyword>
<dbReference type="InterPro" id="IPR048266">
    <property type="entry name" value="Rax2-like_second"/>
</dbReference>
<feature type="domain" description="Rax2-like second" evidence="3">
    <location>
        <begin position="218"/>
        <end position="326"/>
    </location>
</feature>
<dbReference type="RefSeq" id="XP_056036206.1">
    <property type="nucleotide sequence ID" value="XM_056181168.1"/>
</dbReference>